<feature type="region of interest" description="Disordered" evidence="1">
    <location>
        <begin position="1"/>
        <end position="22"/>
    </location>
</feature>
<evidence type="ECO:0000256" key="1">
    <source>
        <dbReference type="SAM" id="MobiDB-lite"/>
    </source>
</evidence>
<dbReference type="AlphaFoldDB" id="A0A0E2BJT8"/>
<gene>
    <name evidence="2" type="ORF">LEP1GSC179_0979</name>
</gene>
<reference evidence="2" key="1">
    <citation type="submission" date="2012-10" db="EMBL/GenBank/DDBJ databases">
        <authorList>
            <person name="Harkins D.M."/>
            <person name="Durkin A.S."/>
            <person name="Brinkac L.M."/>
            <person name="Haft D.H."/>
            <person name="Selengut J.D."/>
            <person name="Sanka R."/>
            <person name="DePew J."/>
            <person name="Purushe J."/>
            <person name="Matthias M.A."/>
            <person name="Vinetz J.M."/>
            <person name="Sutton G.G."/>
            <person name="Nierman W.C."/>
            <person name="Fouts D.E."/>
        </authorList>
    </citation>
    <scope>NUCLEOTIDE SEQUENCE [LARGE SCALE GENOMIC DNA]</scope>
    <source>
        <strain evidence="2">MOR084</strain>
    </source>
</reference>
<sequence>MKKSLHPQFITDDEGKKSPLSSLSKNTILEGLEDIRLYGEIKVKNEKPVP</sequence>
<name>A0A0E2BJT8_9LEPT</name>
<evidence type="ECO:0000313" key="2">
    <source>
        <dbReference type="EMBL" id="EKO35425.1"/>
    </source>
</evidence>
<dbReference type="EMBL" id="AHON02000013">
    <property type="protein sequence ID" value="EKO35425.1"/>
    <property type="molecule type" value="Genomic_DNA"/>
</dbReference>
<comment type="caution">
    <text evidence="2">The sequence shown here is derived from an EMBL/GenBank/DDBJ whole genome shotgun (WGS) entry which is preliminary data.</text>
</comment>
<dbReference type="Proteomes" id="UP000006329">
    <property type="component" value="Unassembled WGS sequence"/>
</dbReference>
<dbReference type="RefSeq" id="WP_004477010.1">
    <property type="nucleotide sequence ID" value="NZ_AHON02000013.1"/>
</dbReference>
<evidence type="ECO:0000313" key="3">
    <source>
        <dbReference type="Proteomes" id="UP000006329"/>
    </source>
</evidence>
<proteinExistence type="predicted"/>
<accession>A0A0E2BJT8</accession>
<protein>
    <submittedName>
        <fullName evidence="2">Uncharacterized protein</fullName>
    </submittedName>
</protein>
<organism evidence="2 3">
    <name type="scientific">Leptospira santarosai str. MOR084</name>
    <dbReference type="NCBI Taxonomy" id="1049984"/>
    <lineage>
        <taxon>Bacteria</taxon>
        <taxon>Pseudomonadati</taxon>
        <taxon>Spirochaetota</taxon>
        <taxon>Spirochaetia</taxon>
        <taxon>Leptospirales</taxon>
        <taxon>Leptospiraceae</taxon>
        <taxon>Leptospira</taxon>
    </lineage>
</organism>
<keyword evidence="3" id="KW-1185">Reference proteome</keyword>